<gene>
    <name evidence="1" type="ORF">LCGC14_1084980</name>
</gene>
<protein>
    <submittedName>
        <fullName evidence="1">Uncharacterized protein</fullName>
    </submittedName>
</protein>
<reference evidence="1" key="1">
    <citation type="journal article" date="2015" name="Nature">
        <title>Complex archaea that bridge the gap between prokaryotes and eukaryotes.</title>
        <authorList>
            <person name="Spang A."/>
            <person name="Saw J.H."/>
            <person name="Jorgensen S.L."/>
            <person name="Zaremba-Niedzwiedzka K."/>
            <person name="Martijn J."/>
            <person name="Lind A.E."/>
            <person name="van Eijk R."/>
            <person name="Schleper C."/>
            <person name="Guy L."/>
            <person name="Ettema T.J."/>
        </authorList>
    </citation>
    <scope>NUCLEOTIDE SEQUENCE</scope>
</reference>
<accession>A0A0F9ME76</accession>
<organism evidence="1">
    <name type="scientific">marine sediment metagenome</name>
    <dbReference type="NCBI Taxonomy" id="412755"/>
    <lineage>
        <taxon>unclassified sequences</taxon>
        <taxon>metagenomes</taxon>
        <taxon>ecological metagenomes</taxon>
    </lineage>
</organism>
<name>A0A0F9ME76_9ZZZZ</name>
<comment type="caution">
    <text evidence="1">The sequence shown here is derived from an EMBL/GenBank/DDBJ whole genome shotgun (WGS) entry which is preliminary data.</text>
</comment>
<dbReference type="EMBL" id="LAZR01004776">
    <property type="protein sequence ID" value="KKN05665.1"/>
    <property type="molecule type" value="Genomic_DNA"/>
</dbReference>
<dbReference type="AlphaFoldDB" id="A0A0F9ME76"/>
<proteinExistence type="predicted"/>
<evidence type="ECO:0000313" key="1">
    <source>
        <dbReference type="EMBL" id="KKN05665.1"/>
    </source>
</evidence>
<sequence>MSTQQSKTARIKRKLIQQKAAWLQAFPLTNAPISTVIGKVELYLSGYKEGIADAIEAVEREGIT</sequence>